<name>A0A2I0JZ22_PUNGR</name>
<reference evidence="1 2" key="1">
    <citation type="submission" date="2017-11" db="EMBL/GenBank/DDBJ databases">
        <title>De-novo sequencing of pomegranate (Punica granatum L.) genome.</title>
        <authorList>
            <person name="Akparov Z."/>
            <person name="Amiraslanov A."/>
            <person name="Hajiyeva S."/>
            <person name="Abbasov M."/>
            <person name="Kaur K."/>
            <person name="Hamwieh A."/>
            <person name="Solovyev V."/>
            <person name="Salamov A."/>
            <person name="Braich B."/>
            <person name="Kosarev P."/>
            <person name="Mahmoud A."/>
            <person name="Hajiyev E."/>
            <person name="Babayeva S."/>
            <person name="Izzatullayeva V."/>
            <person name="Mammadov A."/>
            <person name="Mammadov A."/>
            <person name="Sharifova S."/>
            <person name="Ojaghi J."/>
            <person name="Eynullazada K."/>
            <person name="Bayramov B."/>
            <person name="Abdulazimova A."/>
            <person name="Shahmuradov I."/>
        </authorList>
    </citation>
    <scope>NUCLEOTIDE SEQUENCE [LARGE SCALE GENOMIC DNA]</scope>
    <source>
        <strain evidence="2">cv. AG2017</strain>
        <tissue evidence="1">Leaf</tissue>
    </source>
</reference>
<comment type="caution">
    <text evidence="1">The sequence shown here is derived from an EMBL/GenBank/DDBJ whole genome shotgun (WGS) entry which is preliminary data.</text>
</comment>
<dbReference type="EMBL" id="PGOL01001131">
    <property type="protein sequence ID" value="PKI60696.1"/>
    <property type="molecule type" value="Genomic_DNA"/>
</dbReference>
<accession>A0A2I0JZ22</accession>
<keyword evidence="2" id="KW-1185">Reference proteome</keyword>
<organism evidence="1 2">
    <name type="scientific">Punica granatum</name>
    <name type="common">Pomegranate</name>
    <dbReference type="NCBI Taxonomy" id="22663"/>
    <lineage>
        <taxon>Eukaryota</taxon>
        <taxon>Viridiplantae</taxon>
        <taxon>Streptophyta</taxon>
        <taxon>Embryophyta</taxon>
        <taxon>Tracheophyta</taxon>
        <taxon>Spermatophyta</taxon>
        <taxon>Magnoliopsida</taxon>
        <taxon>eudicotyledons</taxon>
        <taxon>Gunneridae</taxon>
        <taxon>Pentapetalae</taxon>
        <taxon>rosids</taxon>
        <taxon>malvids</taxon>
        <taxon>Myrtales</taxon>
        <taxon>Lythraceae</taxon>
        <taxon>Punica</taxon>
    </lineage>
</organism>
<sequence>MCGVLHAACPSFSSIPMTSLWESLPATSADRAIPTSQPVERGAGWKETVFLGWMVVAPDSSHDRRNRDCQQRQESLAILELDGGSLRFWPPLPQLRSPTTSGFIGDLT</sequence>
<dbReference type="Proteomes" id="UP000233551">
    <property type="component" value="Unassembled WGS sequence"/>
</dbReference>
<protein>
    <submittedName>
        <fullName evidence="1">Uncharacterized protein</fullName>
    </submittedName>
</protein>
<dbReference type="AlphaFoldDB" id="A0A2I0JZ22"/>
<proteinExistence type="predicted"/>
<gene>
    <name evidence="1" type="ORF">CRG98_018943</name>
</gene>
<evidence type="ECO:0000313" key="1">
    <source>
        <dbReference type="EMBL" id="PKI60696.1"/>
    </source>
</evidence>
<evidence type="ECO:0000313" key="2">
    <source>
        <dbReference type="Proteomes" id="UP000233551"/>
    </source>
</evidence>